<protein>
    <submittedName>
        <fullName evidence="1">DUF5686 and carboxypeptidase regulatory-like domain-containing protein</fullName>
    </submittedName>
</protein>
<accession>A0ABV3ZG65</accession>
<dbReference type="InterPro" id="IPR043741">
    <property type="entry name" value="DUF5686"/>
</dbReference>
<keyword evidence="2" id="KW-1185">Reference proteome</keyword>
<dbReference type="Gene3D" id="2.60.40.1120">
    <property type="entry name" value="Carboxypeptidase-like, regulatory domain"/>
    <property type="match status" value="1"/>
</dbReference>
<dbReference type="Proteomes" id="UP001560573">
    <property type="component" value="Unassembled WGS sequence"/>
</dbReference>
<dbReference type="InterPro" id="IPR008969">
    <property type="entry name" value="CarboxyPept-like_regulatory"/>
</dbReference>
<gene>
    <name evidence="1" type="ORF">QTN47_15320</name>
</gene>
<evidence type="ECO:0000313" key="2">
    <source>
        <dbReference type="Proteomes" id="UP001560573"/>
    </source>
</evidence>
<dbReference type="Pfam" id="PF13715">
    <property type="entry name" value="CarbopepD_reg_2"/>
    <property type="match status" value="1"/>
</dbReference>
<proteinExistence type="predicted"/>
<reference evidence="1 2" key="1">
    <citation type="submission" date="2023-07" db="EMBL/GenBank/DDBJ databases">
        <authorList>
            <person name="Lian W.-H."/>
        </authorList>
    </citation>
    <scope>NUCLEOTIDE SEQUENCE [LARGE SCALE GENOMIC DNA]</scope>
    <source>
        <strain evidence="1 2">SYSU DXS3180</strain>
    </source>
</reference>
<organism evidence="1 2">
    <name type="scientific">Danxiaibacter flavus</name>
    <dbReference type="NCBI Taxonomy" id="3049108"/>
    <lineage>
        <taxon>Bacteria</taxon>
        <taxon>Pseudomonadati</taxon>
        <taxon>Bacteroidota</taxon>
        <taxon>Chitinophagia</taxon>
        <taxon>Chitinophagales</taxon>
        <taxon>Chitinophagaceae</taxon>
        <taxon>Danxiaibacter</taxon>
    </lineage>
</organism>
<comment type="caution">
    <text evidence="1">The sequence shown here is derived from an EMBL/GenBank/DDBJ whole genome shotgun (WGS) entry which is preliminary data.</text>
</comment>
<evidence type="ECO:0000313" key="1">
    <source>
        <dbReference type="EMBL" id="MEX6688877.1"/>
    </source>
</evidence>
<dbReference type="Pfam" id="PF18939">
    <property type="entry name" value="DUF5686"/>
    <property type="match status" value="1"/>
</dbReference>
<dbReference type="SUPFAM" id="SSF49464">
    <property type="entry name" value="Carboxypeptidase regulatory domain-like"/>
    <property type="match status" value="1"/>
</dbReference>
<dbReference type="RefSeq" id="WP_369330287.1">
    <property type="nucleotide sequence ID" value="NZ_JAULBC010000005.1"/>
</dbReference>
<sequence>MNRYILLTILLICFLVNSYATKLTGIVYNETGKPLAYASITVKETGRGTTTNESGAYILDLSSGNYTISVQYIGYKKQDKKIHISNDAEKLDFKLEPQTFTLNEVVVKSGGKDPAYEIIRNAIKKREEYRAPLDSFTCQAYIKMMIKTRGLPKRIFGQKIDSADLKEMGVDSLGRGIVALTESVTKVAYKKPEKLKLEVLSGRESGSGGYGFNFPTFINFYDNNVEVMSDIIAPRGFVSPIANDALSFYNYKFLGSFFEDGKEVNRIKVIPKRNYEPLFSGTIEITEGDWRIFSLDLQLTKQSQLQMLDTMHIRQIHHAITPKVWRVKDQVTYFTFNLFGINAIGNLVNIYNDYDLKPKFPKNYFNNVIVKYDTAVNRKTLAYWDSIRPVPLQPEEAKDFRTKDSVFKAKKDSGYSKTFIDSLRAKQGKVTVMNILWNGVRRSNYNPEKWTTFYWKPLLKQIQYNTVEGLAMNAEATIKRAYPAASGELSFTPHVRYGFSNGHLNAWGTFEWNNRTFNKDTSGKYDFDEFGFGNNSRNRFSLSGGKRINQFNKDNPISPLFNSIVTLFFNHNYMKIYENIFTEFNWIHTNNNGLKYGLNLLYEDRIPVENTTDFSIIKYDSQKFTPNYPYEKISSQFPRHQAVIASAFVEYQPGQKFIEFPNGRMFIGSKYPTFTLNYQKGIEGILGSDVNFDKWSFSARQELKLKLWGQFNYRVNIGGFLNTRSVYIQDYRHFNGNQIILASQYLNSFQLAPYYANSTTASFYTAAHMEHHFNGAITNKIPLFKKLNWFLVTGSNAFYVNSNNNYVEIFGGIENIFKLIRVDVVGAYLNGTSGQVAVRIGLGGILGGKISFTNN</sequence>
<name>A0ABV3ZG65_9BACT</name>
<dbReference type="EMBL" id="JAULBC010000005">
    <property type="protein sequence ID" value="MEX6688877.1"/>
    <property type="molecule type" value="Genomic_DNA"/>
</dbReference>